<evidence type="ECO:0000256" key="1">
    <source>
        <dbReference type="ARBA" id="ARBA00004167"/>
    </source>
</evidence>
<evidence type="ECO:0000256" key="4">
    <source>
        <dbReference type="ARBA" id="ARBA00023136"/>
    </source>
</evidence>
<proteinExistence type="predicted"/>
<reference evidence="7 8" key="1">
    <citation type="submission" date="2018-12" db="EMBL/GenBank/DDBJ databases">
        <title>The genome sequences of Variovorax guangxiensis DSM 27352.</title>
        <authorList>
            <person name="Gao J."/>
            <person name="Sun J."/>
        </authorList>
    </citation>
    <scope>NUCLEOTIDE SEQUENCE [LARGE SCALE GENOMIC DNA]</scope>
    <source>
        <strain evidence="7 8">DSM 27352</strain>
    </source>
</reference>
<feature type="transmembrane region" description="Helical" evidence="5">
    <location>
        <begin position="37"/>
        <end position="59"/>
    </location>
</feature>
<dbReference type="Proteomes" id="UP000281118">
    <property type="component" value="Unassembled WGS sequence"/>
</dbReference>
<keyword evidence="2 5" id="KW-0812">Transmembrane</keyword>
<evidence type="ECO:0000259" key="6">
    <source>
        <dbReference type="Pfam" id="PF04335"/>
    </source>
</evidence>
<dbReference type="Gene3D" id="3.10.450.230">
    <property type="entry name" value="VirB8 protein"/>
    <property type="match status" value="1"/>
</dbReference>
<dbReference type="EMBL" id="RXFT01000026">
    <property type="protein sequence ID" value="RUR71890.1"/>
    <property type="molecule type" value="Genomic_DNA"/>
</dbReference>
<comment type="caution">
    <text evidence="7">The sequence shown here is derived from an EMBL/GenBank/DDBJ whole genome shotgun (WGS) entry which is preliminary data.</text>
</comment>
<dbReference type="PIRSF" id="PIRSF003299">
    <property type="entry name" value="VirB8_PtlE"/>
    <property type="match status" value="1"/>
</dbReference>
<dbReference type="InterPro" id="IPR007430">
    <property type="entry name" value="VirB8"/>
</dbReference>
<evidence type="ECO:0000256" key="3">
    <source>
        <dbReference type="ARBA" id="ARBA00022989"/>
    </source>
</evidence>
<dbReference type="CDD" id="cd16424">
    <property type="entry name" value="VirB8"/>
    <property type="match status" value="1"/>
</dbReference>
<dbReference type="RefSeq" id="WP_126025940.1">
    <property type="nucleotide sequence ID" value="NZ_RXFT01000026.1"/>
</dbReference>
<dbReference type="InterPro" id="IPR026264">
    <property type="entry name" value="VirB8/PtlE"/>
</dbReference>
<keyword evidence="3 5" id="KW-1133">Transmembrane helix</keyword>
<comment type="subcellular location">
    <subcellularLocation>
        <location evidence="1">Membrane</location>
        <topology evidence="1">Single-pass membrane protein</topology>
    </subcellularLocation>
</comment>
<dbReference type="OrthoDB" id="9816242at2"/>
<accession>A0A3S0ZJY4</accession>
<keyword evidence="4 5" id="KW-0472">Membrane</keyword>
<organism evidence="7 8">
    <name type="scientific">Variovorax guangxiensis</name>
    <dbReference type="NCBI Taxonomy" id="1775474"/>
    <lineage>
        <taxon>Bacteria</taxon>
        <taxon>Pseudomonadati</taxon>
        <taxon>Pseudomonadota</taxon>
        <taxon>Betaproteobacteria</taxon>
        <taxon>Burkholderiales</taxon>
        <taxon>Comamonadaceae</taxon>
        <taxon>Variovorax</taxon>
    </lineage>
</organism>
<dbReference type="SUPFAM" id="SSF54427">
    <property type="entry name" value="NTF2-like"/>
    <property type="match status" value="1"/>
</dbReference>
<gene>
    <name evidence="7" type="ORF">EJP67_33070</name>
</gene>
<evidence type="ECO:0000256" key="2">
    <source>
        <dbReference type="ARBA" id="ARBA00022692"/>
    </source>
</evidence>
<protein>
    <submittedName>
        <fullName evidence="7">Type IV secretion system protein VirB8</fullName>
    </submittedName>
</protein>
<sequence length="246" mass="27349">MVDKNTVQAGEESRFYKAGRDWEADRQTRSEKSERRAWIVAGACSLLALVAVGGMATMAPFKRVVPYVFAVDKATGNVELVSATDDRAAVGYQELTDKHWAQTYVVARESYSWKLLQNDYDTVLALSSDEVGREYAKLYEGGNARDKKFGQSVEMRVKVLSVTLSHDDVSTKAVVRFEKVAKRQEADVADPPQYFVSTMAFEYKPSMFGKEKDLIANPLGYRVVAYRVDAEAATPLPTVKPAAVPQ</sequence>
<dbReference type="AlphaFoldDB" id="A0A3S0ZJY4"/>
<evidence type="ECO:0000256" key="5">
    <source>
        <dbReference type="SAM" id="Phobius"/>
    </source>
</evidence>
<evidence type="ECO:0000313" key="7">
    <source>
        <dbReference type="EMBL" id="RUR71890.1"/>
    </source>
</evidence>
<dbReference type="GO" id="GO:0030255">
    <property type="term" value="P:protein secretion by the type IV secretion system"/>
    <property type="evidence" value="ECO:0007669"/>
    <property type="project" value="InterPro"/>
</dbReference>
<dbReference type="Pfam" id="PF04335">
    <property type="entry name" value="VirB8"/>
    <property type="match status" value="1"/>
</dbReference>
<name>A0A3S0ZJY4_9BURK</name>
<dbReference type="InterPro" id="IPR032710">
    <property type="entry name" value="NTF2-like_dom_sf"/>
</dbReference>
<dbReference type="GO" id="GO:0016020">
    <property type="term" value="C:membrane"/>
    <property type="evidence" value="ECO:0007669"/>
    <property type="project" value="UniProtKB-SubCell"/>
</dbReference>
<feature type="domain" description="Bacterial virulence protein VirB8" evidence="6">
    <location>
        <begin position="19"/>
        <end position="231"/>
    </location>
</feature>
<evidence type="ECO:0000313" key="8">
    <source>
        <dbReference type="Proteomes" id="UP000281118"/>
    </source>
</evidence>